<dbReference type="SUPFAM" id="SSF55785">
    <property type="entry name" value="PYP-like sensor domain (PAS domain)"/>
    <property type="match status" value="1"/>
</dbReference>
<organism evidence="4 5">
    <name type="scientific">Paractinoplanes deccanensis</name>
    <dbReference type="NCBI Taxonomy" id="113561"/>
    <lineage>
        <taxon>Bacteria</taxon>
        <taxon>Bacillati</taxon>
        <taxon>Actinomycetota</taxon>
        <taxon>Actinomycetes</taxon>
        <taxon>Micromonosporales</taxon>
        <taxon>Micromonosporaceae</taxon>
        <taxon>Paractinoplanes</taxon>
    </lineage>
</organism>
<dbReference type="InterPro" id="IPR052016">
    <property type="entry name" value="Bact_Sigma-Reg"/>
</dbReference>
<reference evidence="4 5" key="1">
    <citation type="submission" date="2021-01" db="EMBL/GenBank/DDBJ databases">
        <title>Whole genome shotgun sequence of Actinoplanes deccanensis NBRC 13994.</title>
        <authorList>
            <person name="Komaki H."/>
            <person name="Tamura T."/>
        </authorList>
    </citation>
    <scope>NUCLEOTIDE SEQUENCE [LARGE SCALE GENOMIC DNA]</scope>
    <source>
        <strain evidence="4 5">NBRC 13994</strain>
    </source>
</reference>
<dbReference type="Pfam" id="PF13581">
    <property type="entry name" value="HATPase_c_2"/>
    <property type="match status" value="1"/>
</dbReference>
<dbReference type="PANTHER" id="PTHR43156">
    <property type="entry name" value="STAGE II SPORULATION PROTEIN E-RELATED"/>
    <property type="match status" value="1"/>
</dbReference>
<dbReference type="Pfam" id="PF07228">
    <property type="entry name" value="SpoIIE"/>
    <property type="match status" value="1"/>
</dbReference>
<accession>A0ABQ3XZL7</accession>
<dbReference type="InterPro" id="IPR013656">
    <property type="entry name" value="PAS_4"/>
</dbReference>
<dbReference type="Gene3D" id="3.30.565.10">
    <property type="entry name" value="Histidine kinase-like ATPase, C-terminal domain"/>
    <property type="match status" value="1"/>
</dbReference>
<evidence type="ECO:0000313" key="5">
    <source>
        <dbReference type="Proteomes" id="UP000609879"/>
    </source>
</evidence>
<protein>
    <recommendedName>
        <fullName evidence="6">STAS domain-containing protein</fullName>
    </recommendedName>
</protein>
<dbReference type="SUPFAM" id="SSF52091">
    <property type="entry name" value="SpoIIaa-like"/>
    <property type="match status" value="1"/>
</dbReference>
<dbReference type="CDD" id="cd07043">
    <property type="entry name" value="STAS_anti-anti-sigma_factors"/>
    <property type="match status" value="1"/>
</dbReference>
<dbReference type="Pfam" id="PF08448">
    <property type="entry name" value="PAS_4"/>
    <property type="match status" value="1"/>
</dbReference>
<evidence type="ECO:0000259" key="2">
    <source>
        <dbReference type="PROSITE" id="PS50801"/>
    </source>
</evidence>
<dbReference type="Gene3D" id="3.60.40.10">
    <property type="entry name" value="PPM-type phosphatase domain"/>
    <property type="match status" value="1"/>
</dbReference>
<dbReference type="InterPro" id="IPR036890">
    <property type="entry name" value="HATPase_C_sf"/>
</dbReference>
<dbReference type="InterPro" id="IPR036513">
    <property type="entry name" value="STAS_dom_sf"/>
</dbReference>
<dbReference type="SUPFAM" id="SSF81606">
    <property type="entry name" value="PP2C-like"/>
    <property type="match status" value="1"/>
</dbReference>
<keyword evidence="1" id="KW-0378">Hydrolase</keyword>
<evidence type="ECO:0000313" key="4">
    <source>
        <dbReference type="EMBL" id="GID73193.1"/>
    </source>
</evidence>
<dbReference type="Gene3D" id="3.30.450.20">
    <property type="entry name" value="PAS domain"/>
    <property type="match status" value="1"/>
</dbReference>
<proteinExistence type="predicted"/>
<dbReference type="InterPro" id="IPR002645">
    <property type="entry name" value="STAS_dom"/>
</dbReference>
<dbReference type="PROSITE" id="PS50801">
    <property type="entry name" value="STAS"/>
    <property type="match status" value="1"/>
</dbReference>
<dbReference type="InterPro" id="IPR003594">
    <property type="entry name" value="HATPase_dom"/>
</dbReference>
<comment type="caution">
    <text evidence="4">The sequence shown here is derived from an EMBL/GenBank/DDBJ whole genome shotgun (WGS) entry which is preliminary data.</text>
</comment>
<dbReference type="InterPro" id="IPR035965">
    <property type="entry name" value="PAS-like_dom_sf"/>
</dbReference>
<dbReference type="InterPro" id="IPR036457">
    <property type="entry name" value="PPM-type-like_dom_sf"/>
</dbReference>
<keyword evidence="5" id="KW-1185">Reference proteome</keyword>
<dbReference type="Pfam" id="PF01740">
    <property type="entry name" value="STAS"/>
    <property type="match status" value="1"/>
</dbReference>
<dbReference type="InterPro" id="IPR001932">
    <property type="entry name" value="PPM-type_phosphatase-like_dom"/>
</dbReference>
<feature type="domain" description="PPM-type phosphatase" evidence="3">
    <location>
        <begin position="177"/>
        <end position="400"/>
    </location>
</feature>
<dbReference type="Gene3D" id="3.30.750.24">
    <property type="entry name" value="STAS domain"/>
    <property type="match status" value="1"/>
</dbReference>
<dbReference type="PANTHER" id="PTHR43156:SF2">
    <property type="entry name" value="STAGE II SPORULATION PROTEIN E"/>
    <property type="match status" value="1"/>
</dbReference>
<feature type="domain" description="STAS" evidence="2">
    <location>
        <begin position="564"/>
        <end position="646"/>
    </location>
</feature>
<dbReference type="SUPFAM" id="SSF55874">
    <property type="entry name" value="ATPase domain of HSP90 chaperone/DNA topoisomerase II/histidine kinase"/>
    <property type="match status" value="1"/>
</dbReference>
<evidence type="ECO:0000259" key="3">
    <source>
        <dbReference type="PROSITE" id="PS51746"/>
    </source>
</evidence>
<dbReference type="CDD" id="cd16936">
    <property type="entry name" value="HATPase_RsbW-like"/>
    <property type="match status" value="1"/>
</dbReference>
<dbReference type="SMART" id="SM00331">
    <property type="entry name" value="PP2C_SIG"/>
    <property type="match status" value="1"/>
</dbReference>
<gene>
    <name evidence="4" type="ORF">Ade02nite_18340</name>
</gene>
<evidence type="ECO:0000256" key="1">
    <source>
        <dbReference type="ARBA" id="ARBA00022801"/>
    </source>
</evidence>
<sequence>MPGVIRHHVWMADDPELILNAVDQVPFILVVCEGADLRVLLLSGATRAVLPGRDYRGLPIREVISDLVGQQILDAYYEVYRTGKPVDGQEWRVHLDMPDGSVHEMFANFTITPWTVDGERRGVIGLGFDVTETVRRRQAAAEDTEHLRRRYEESREVITALQRELLPAGLPVLPGAQIAASYLLADAGSAAGGDWFDALVQPDGRLALIVGDVVGHGVAASGVMGQLRAVLQDRLHSGASVAEAIGAVDRFAARVPGAHAATVALVVLDLVSGTLEYCTAGHPAPLVVEGTGGTRYLPLTGAAPLGTGRAAGDPAHPVLSSRLEIGDLLLLYSDGILERPGRDHSSSAAELAHSAADSAAGRALRDPESTPAERVCTQTVELLVRATGHGDDITLLAVQRVAPVPELALDLPAEPVALRGARHELGAWLTKAGATEQDVFVLQHALGELMTNAVEHAAADEGAMVTVTAALTASGAIEAAVIDRGHWREPSRQENRGRGLALTSQLVESLTVTHDTEGTVARIRQPLTRPARLLDPHTAPTPPSAPAAVEFRVVEQAGDDETHVRVEGPLDAATASLAQRELLRRSRGGAVPLTVELSKVTHLSSAGVSALHNVAAQHAAQGAPLSLVAPPGSPAQTILALVALLP</sequence>
<dbReference type="EMBL" id="BOMI01000030">
    <property type="protein sequence ID" value="GID73193.1"/>
    <property type="molecule type" value="Genomic_DNA"/>
</dbReference>
<evidence type="ECO:0008006" key="6">
    <source>
        <dbReference type="Google" id="ProtNLM"/>
    </source>
</evidence>
<dbReference type="Proteomes" id="UP000609879">
    <property type="component" value="Unassembled WGS sequence"/>
</dbReference>
<dbReference type="PROSITE" id="PS51746">
    <property type="entry name" value="PPM_2"/>
    <property type="match status" value="1"/>
</dbReference>
<name>A0ABQ3XZL7_9ACTN</name>